<dbReference type="EMBL" id="AZBU02000005">
    <property type="protein sequence ID" value="TKR76506.1"/>
    <property type="molecule type" value="Genomic_DNA"/>
</dbReference>
<gene>
    <name evidence="1" type="ORF">L596_017631</name>
</gene>
<keyword evidence="2" id="KW-1185">Reference proteome</keyword>
<accession>A0A4U5N293</accession>
<dbReference type="AlphaFoldDB" id="A0A4U5N293"/>
<proteinExistence type="predicted"/>
<protein>
    <submittedName>
        <fullName evidence="1">Uncharacterized protein</fullName>
    </submittedName>
</protein>
<reference evidence="1 2" key="1">
    <citation type="journal article" date="2015" name="Genome Biol.">
        <title>Comparative genomics of Steinernema reveals deeply conserved gene regulatory networks.</title>
        <authorList>
            <person name="Dillman A.R."/>
            <person name="Macchietto M."/>
            <person name="Porter C.F."/>
            <person name="Rogers A."/>
            <person name="Williams B."/>
            <person name="Antoshechkin I."/>
            <person name="Lee M.M."/>
            <person name="Goodwin Z."/>
            <person name="Lu X."/>
            <person name="Lewis E.E."/>
            <person name="Goodrich-Blair H."/>
            <person name="Stock S.P."/>
            <person name="Adams B.J."/>
            <person name="Sternberg P.W."/>
            <person name="Mortazavi A."/>
        </authorList>
    </citation>
    <scope>NUCLEOTIDE SEQUENCE [LARGE SCALE GENOMIC DNA]</scope>
    <source>
        <strain evidence="1 2">ALL</strain>
    </source>
</reference>
<organism evidence="1 2">
    <name type="scientific">Steinernema carpocapsae</name>
    <name type="common">Entomopathogenic nematode</name>
    <dbReference type="NCBI Taxonomy" id="34508"/>
    <lineage>
        <taxon>Eukaryota</taxon>
        <taxon>Metazoa</taxon>
        <taxon>Ecdysozoa</taxon>
        <taxon>Nematoda</taxon>
        <taxon>Chromadorea</taxon>
        <taxon>Rhabditida</taxon>
        <taxon>Tylenchina</taxon>
        <taxon>Panagrolaimomorpha</taxon>
        <taxon>Strongyloidoidea</taxon>
        <taxon>Steinernematidae</taxon>
        <taxon>Steinernema</taxon>
    </lineage>
</organism>
<dbReference type="Proteomes" id="UP000298663">
    <property type="component" value="Unassembled WGS sequence"/>
</dbReference>
<sequence length="166" mass="19065">MRLEDNGIQVDYYSNVTSKDIYFWYDQTLQQLPNLSISDFFVTRIAADSRYPCRKPSPHCFDVPEPIVQKVLDFHEDKANEAVASSRLPPAVASCERERKICVAQCLDAQDLNDNITTCEKDGDRDNVPTLRQSLMVTSVRKECFQDKMIRFCVIEGLLFMMRIAG</sequence>
<evidence type="ECO:0000313" key="2">
    <source>
        <dbReference type="Proteomes" id="UP000298663"/>
    </source>
</evidence>
<evidence type="ECO:0000313" key="1">
    <source>
        <dbReference type="EMBL" id="TKR76506.1"/>
    </source>
</evidence>
<reference evidence="1 2" key="2">
    <citation type="journal article" date="2019" name="G3 (Bethesda)">
        <title>Hybrid Assembly of the Genome of the Entomopathogenic Nematode Steinernema carpocapsae Identifies the X-Chromosome.</title>
        <authorList>
            <person name="Serra L."/>
            <person name="Macchietto M."/>
            <person name="Macias-Munoz A."/>
            <person name="McGill C.J."/>
            <person name="Rodriguez I.M."/>
            <person name="Rodriguez B."/>
            <person name="Murad R."/>
            <person name="Mortazavi A."/>
        </authorList>
    </citation>
    <scope>NUCLEOTIDE SEQUENCE [LARGE SCALE GENOMIC DNA]</scope>
    <source>
        <strain evidence="1 2">ALL</strain>
    </source>
</reference>
<name>A0A4U5N293_STECR</name>
<comment type="caution">
    <text evidence="1">The sequence shown here is derived from an EMBL/GenBank/DDBJ whole genome shotgun (WGS) entry which is preliminary data.</text>
</comment>